<keyword evidence="6" id="KW-0819">tRNA processing</keyword>
<dbReference type="SUPFAM" id="SSF55821">
    <property type="entry name" value="YrdC/RibB"/>
    <property type="match status" value="1"/>
</dbReference>
<dbReference type="SMART" id="SM00226">
    <property type="entry name" value="LMWPc"/>
    <property type="match status" value="1"/>
</dbReference>
<evidence type="ECO:0000256" key="9">
    <source>
        <dbReference type="ARBA" id="ARBA00022840"/>
    </source>
</evidence>
<dbReference type="NCBIfam" id="TIGR00057">
    <property type="entry name" value="L-threonylcarbamoyladenylate synthase"/>
    <property type="match status" value="1"/>
</dbReference>
<gene>
    <name evidence="13" type="primary">ywlC</name>
    <name evidence="13" type="ORF">CNLFYP112_00151</name>
</gene>
<keyword evidence="7 13" id="KW-0548">Nucleotidyltransferase</keyword>
<proteinExistence type="inferred from homology"/>
<feature type="domain" description="YrdC-like" evidence="12">
    <location>
        <begin position="29"/>
        <end position="215"/>
    </location>
</feature>
<organism evidence="13">
    <name type="scientific">[Clostridium] nexile</name>
    <dbReference type="NCBI Taxonomy" id="29361"/>
    <lineage>
        <taxon>Bacteria</taxon>
        <taxon>Bacillati</taxon>
        <taxon>Bacillota</taxon>
        <taxon>Clostridia</taxon>
        <taxon>Lachnospirales</taxon>
        <taxon>Lachnospiraceae</taxon>
        <taxon>Tyzzerella</taxon>
    </lineage>
</organism>
<dbReference type="Gene3D" id="3.90.870.10">
    <property type="entry name" value="DHBP synthase"/>
    <property type="match status" value="1"/>
</dbReference>
<dbReference type="InterPro" id="IPR017945">
    <property type="entry name" value="DHBP_synth_RibB-like_a/b_dom"/>
</dbReference>
<reference evidence="13" key="1">
    <citation type="submission" date="2019-11" db="EMBL/GenBank/DDBJ databases">
        <authorList>
            <person name="Feng L."/>
        </authorList>
    </citation>
    <scope>NUCLEOTIDE SEQUENCE</scope>
    <source>
        <strain evidence="13">CnexileLFYP112</strain>
    </source>
</reference>
<comment type="subcellular location">
    <subcellularLocation>
        <location evidence="1">Cytoplasm</location>
    </subcellularLocation>
</comment>
<dbReference type="GO" id="GO:0003725">
    <property type="term" value="F:double-stranded RNA binding"/>
    <property type="evidence" value="ECO:0007669"/>
    <property type="project" value="InterPro"/>
</dbReference>
<dbReference type="PROSITE" id="PS51163">
    <property type="entry name" value="YRDC"/>
    <property type="match status" value="1"/>
</dbReference>
<dbReference type="InterPro" id="IPR023485">
    <property type="entry name" value="Ptyr_pPase"/>
</dbReference>
<comment type="similarity">
    <text evidence="2">Belongs to the SUA5 family.</text>
</comment>
<keyword evidence="8" id="KW-0547">Nucleotide-binding</keyword>
<evidence type="ECO:0000256" key="7">
    <source>
        <dbReference type="ARBA" id="ARBA00022695"/>
    </source>
</evidence>
<dbReference type="Pfam" id="PF03481">
    <property type="entry name" value="Sua5_C"/>
    <property type="match status" value="1"/>
</dbReference>
<evidence type="ECO:0000256" key="4">
    <source>
        <dbReference type="ARBA" id="ARBA00022490"/>
    </source>
</evidence>
<keyword evidence="9" id="KW-0067">ATP-binding</keyword>
<evidence type="ECO:0000259" key="12">
    <source>
        <dbReference type="PROSITE" id="PS51163"/>
    </source>
</evidence>
<dbReference type="Pfam" id="PF01451">
    <property type="entry name" value="LMWPc"/>
    <property type="match status" value="1"/>
</dbReference>
<sequence>MARLSVHNDDIIKVMKTIIKKIDKNQLDTEIIAEAGEILEKGGLVAFPTETVYGLGANALNEEAARKTYEAKGRPSDNPLIVHIADIQALDEIVEFIPEKAKSIVEKFWPGPLTLIFEKSGVVPLGTTGGLQTVAVRMPEDEIARALIRAGGGYVSAPSANTSGRPSPTSAEHVAEDLDGKIDMIIDGGNVEIGVESTIVDMTVEPPMILRPGAITKEMLEEVIGEVAVDRTTLSETSDAAPKAPGMKYRHYAPKAQLVIVNGAPLEAVKAIRQLAYEQMRRGNQVGIIATSETADLYTNGIVKSIGTRANENSIAKNLYKVLREFDDEEVAYIFSEAFAVEGIGNAIMNRLIKAAGHQIIEAEEITKLQKYRRILFVSNSDNCRGPMAAEILRNQPLLQEYEVDSRGMIVLFPEPANQKAEAIMKSQQMTLESHEATPFSEKDLDDDTLVLTLEEPYKWKIVSEYENVKNVFTLNEYIEDDRQVLSTHGQPLVAYGENFELLKELILKLAEKLNKEAKKE</sequence>
<evidence type="ECO:0000256" key="5">
    <source>
        <dbReference type="ARBA" id="ARBA00022679"/>
    </source>
</evidence>
<dbReference type="GO" id="GO:0000049">
    <property type="term" value="F:tRNA binding"/>
    <property type="evidence" value="ECO:0007669"/>
    <property type="project" value="TreeGrafter"/>
</dbReference>
<evidence type="ECO:0000256" key="8">
    <source>
        <dbReference type="ARBA" id="ARBA00022741"/>
    </source>
</evidence>
<evidence type="ECO:0000256" key="11">
    <source>
        <dbReference type="ARBA" id="ARBA00048366"/>
    </source>
</evidence>
<dbReference type="InterPro" id="IPR005145">
    <property type="entry name" value="Sua5_C"/>
</dbReference>
<dbReference type="InterPro" id="IPR036196">
    <property type="entry name" value="Ptyr_pPase_sf"/>
</dbReference>
<evidence type="ECO:0000313" key="13">
    <source>
        <dbReference type="EMBL" id="VYS79878.1"/>
    </source>
</evidence>
<dbReference type="FunFam" id="3.40.50.11030:FF:000001">
    <property type="entry name" value="Threonylcarbamoyl-AMP synthase"/>
    <property type="match status" value="1"/>
</dbReference>
<dbReference type="InterPro" id="IPR006070">
    <property type="entry name" value="Sua5-like_dom"/>
</dbReference>
<keyword evidence="4" id="KW-0963">Cytoplasm</keyword>
<dbReference type="Gene3D" id="3.40.50.11030">
    <property type="entry name" value="Threonylcarbamoyl-AMP synthase, C-terminal domain"/>
    <property type="match status" value="1"/>
</dbReference>
<dbReference type="InterPro" id="IPR038385">
    <property type="entry name" value="Sua5/YwlC_C"/>
</dbReference>
<dbReference type="EC" id="2.7.7.87" evidence="3"/>
<dbReference type="SUPFAM" id="SSF52788">
    <property type="entry name" value="Phosphotyrosine protein phosphatases I"/>
    <property type="match status" value="1"/>
</dbReference>
<evidence type="ECO:0000256" key="2">
    <source>
        <dbReference type="ARBA" id="ARBA00007663"/>
    </source>
</evidence>
<evidence type="ECO:0000256" key="10">
    <source>
        <dbReference type="ARBA" id="ARBA00029774"/>
    </source>
</evidence>
<protein>
    <recommendedName>
        <fullName evidence="10">L-threonylcarbamoyladenylate synthase</fullName>
        <ecNumber evidence="3">2.7.7.87</ecNumber>
    </recommendedName>
    <alternativeName>
        <fullName evidence="10">L-threonylcarbamoyladenylate synthase</fullName>
    </alternativeName>
</protein>
<dbReference type="GO" id="GO:0061710">
    <property type="term" value="F:L-threonylcarbamoyladenylate synthase"/>
    <property type="evidence" value="ECO:0007669"/>
    <property type="project" value="UniProtKB-EC"/>
</dbReference>
<name>A0A6N2RHJ8_9FIRM</name>
<dbReference type="FunFam" id="3.90.870.10:FF:000009">
    <property type="entry name" value="Threonylcarbamoyl-AMP synthase, putative"/>
    <property type="match status" value="1"/>
</dbReference>
<dbReference type="GO" id="GO:0008033">
    <property type="term" value="P:tRNA processing"/>
    <property type="evidence" value="ECO:0007669"/>
    <property type="project" value="UniProtKB-KW"/>
</dbReference>
<dbReference type="EMBL" id="CACRTG010000001">
    <property type="protein sequence ID" value="VYS79878.1"/>
    <property type="molecule type" value="Genomic_DNA"/>
</dbReference>
<comment type="catalytic activity">
    <reaction evidence="11">
        <text>L-threonine + hydrogencarbonate + ATP = L-threonylcarbamoyladenylate + diphosphate + H2O</text>
        <dbReference type="Rhea" id="RHEA:36407"/>
        <dbReference type="ChEBI" id="CHEBI:15377"/>
        <dbReference type="ChEBI" id="CHEBI:17544"/>
        <dbReference type="ChEBI" id="CHEBI:30616"/>
        <dbReference type="ChEBI" id="CHEBI:33019"/>
        <dbReference type="ChEBI" id="CHEBI:57926"/>
        <dbReference type="ChEBI" id="CHEBI:73682"/>
        <dbReference type="EC" id="2.7.7.87"/>
    </reaction>
</comment>
<dbReference type="GO" id="GO:0005737">
    <property type="term" value="C:cytoplasm"/>
    <property type="evidence" value="ECO:0007669"/>
    <property type="project" value="UniProtKB-SubCell"/>
</dbReference>
<dbReference type="InterPro" id="IPR050156">
    <property type="entry name" value="TC-AMP_synthase_SUA5"/>
</dbReference>
<dbReference type="PANTHER" id="PTHR17490">
    <property type="entry name" value="SUA5"/>
    <property type="match status" value="1"/>
</dbReference>
<evidence type="ECO:0000256" key="3">
    <source>
        <dbReference type="ARBA" id="ARBA00012584"/>
    </source>
</evidence>
<dbReference type="Gene3D" id="3.40.50.2300">
    <property type="match status" value="1"/>
</dbReference>
<dbReference type="Pfam" id="PF01300">
    <property type="entry name" value="Sua5_yciO_yrdC"/>
    <property type="match status" value="1"/>
</dbReference>
<dbReference type="PANTHER" id="PTHR17490:SF16">
    <property type="entry name" value="THREONYLCARBAMOYL-AMP SYNTHASE"/>
    <property type="match status" value="1"/>
</dbReference>
<keyword evidence="5 13" id="KW-0808">Transferase</keyword>
<dbReference type="GO" id="GO:0006450">
    <property type="term" value="P:regulation of translational fidelity"/>
    <property type="evidence" value="ECO:0007669"/>
    <property type="project" value="TreeGrafter"/>
</dbReference>
<dbReference type="AlphaFoldDB" id="A0A6N2RHJ8"/>
<accession>A0A6N2RHJ8</accession>
<dbReference type="GO" id="GO:0005524">
    <property type="term" value="F:ATP binding"/>
    <property type="evidence" value="ECO:0007669"/>
    <property type="project" value="UniProtKB-KW"/>
</dbReference>
<evidence type="ECO:0000256" key="6">
    <source>
        <dbReference type="ARBA" id="ARBA00022694"/>
    </source>
</evidence>
<evidence type="ECO:0000256" key="1">
    <source>
        <dbReference type="ARBA" id="ARBA00004496"/>
    </source>
</evidence>